<accession>A0AAV2MF16</accession>
<evidence type="ECO:0000313" key="1">
    <source>
        <dbReference type="EMBL" id="CAL1611993.1"/>
    </source>
</evidence>
<evidence type="ECO:0008006" key="3">
    <source>
        <dbReference type="Google" id="ProtNLM"/>
    </source>
</evidence>
<sequence>MLSLSRVGFDRCDGSGAQVQMVWFSNTGTDGMVREHRYRRYGSVTQVQTGWIGSTVTDGMVWDREHRYRRDGRSESNQFHRRLQVLVEWSGVRLQNPLLRAVTTVSRLWLA</sequence>
<dbReference type="EMBL" id="OZ035829">
    <property type="protein sequence ID" value="CAL1611993.1"/>
    <property type="molecule type" value="Genomic_DNA"/>
</dbReference>
<proteinExistence type="predicted"/>
<protein>
    <recommendedName>
        <fullName evidence="3">MHC class I antigen</fullName>
    </recommendedName>
</protein>
<dbReference type="Proteomes" id="UP001497482">
    <property type="component" value="Chromosome 7"/>
</dbReference>
<organism evidence="1 2">
    <name type="scientific">Knipowitschia caucasica</name>
    <name type="common">Caucasian dwarf goby</name>
    <name type="synonym">Pomatoschistus caucasicus</name>
    <dbReference type="NCBI Taxonomy" id="637954"/>
    <lineage>
        <taxon>Eukaryota</taxon>
        <taxon>Metazoa</taxon>
        <taxon>Chordata</taxon>
        <taxon>Craniata</taxon>
        <taxon>Vertebrata</taxon>
        <taxon>Euteleostomi</taxon>
        <taxon>Actinopterygii</taxon>
        <taxon>Neopterygii</taxon>
        <taxon>Teleostei</taxon>
        <taxon>Neoteleostei</taxon>
        <taxon>Acanthomorphata</taxon>
        <taxon>Gobiaria</taxon>
        <taxon>Gobiiformes</taxon>
        <taxon>Gobioidei</taxon>
        <taxon>Gobiidae</taxon>
        <taxon>Gobiinae</taxon>
        <taxon>Knipowitschia</taxon>
    </lineage>
</organism>
<name>A0AAV2MF16_KNICA</name>
<gene>
    <name evidence="1" type="ORF">KC01_LOCUS38371</name>
</gene>
<keyword evidence="2" id="KW-1185">Reference proteome</keyword>
<dbReference type="AlphaFoldDB" id="A0AAV2MF16"/>
<evidence type="ECO:0000313" key="2">
    <source>
        <dbReference type="Proteomes" id="UP001497482"/>
    </source>
</evidence>
<reference evidence="1 2" key="1">
    <citation type="submission" date="2024-04" db="EMBL/GenBank/DDBJ databases">
        <authorList>
            <person name="Waldvogel A.-M."/>
            <person name="Schoenle A."/>
        </authorList>
    </citation>
    <scope>NUCLEOTIDE SEQUENCE [LARGE SCALE GENOMIC DNA]</scope>
</reference>